<gene>
    <name evidence="2" type="ORF">FOMPIDRAFT_129700</name>
</gene>
<evidence type="ECO:0000313" key="3">
    <source>
        <dbReference type="Proteomes" id="UP000015241"/>
    </source>
</evidence>
<reference evidence="2 3" key="1">
    <citation type="journal article" date="2012" name="Science">
        <title>The Paleozoic origin of enzymatic lignin decomposition reconstructed from 31 fungal genomes.</title>
        <authorList>
            <person name="Floudas D."/>
            <person name="Binder M."/>
            <person name="Riley R."/>
            <person name="Barry K."/>
            <person name="Blanchette R.A."/>
            <person name="Henrissat B."/>
            <person name="Martinez A.T."/>
            <person name="Otillar R."/>
            <person name="Spatafora J.W."/>
            <person name="Yadav J.S."/>
            <person name="Aerts A."/>
            <person name="Benoit I."/>
            <person name="Boyd A."/>
            <person name="Carlson A."/>
            <person name="Copeland A."/>
            <person name="Coutinho P.M."/>
            <person name="de Vries R.P."/>
            <person name="Ferreira P."/>
            <person name="Findley K."/>
            <person name="Foster B."/>
            <person name="Gaskell J."/>
            <person name="Glotzer D."/>
            <person name="Gorecki P."/>
            <person name="Heitman J."/>
            <person name="Hesse C."/>
            <person name="Hori C."/>
            <person name="Igarashi K."/>
            <person name="Jurgens J.A."/>
            <person name="Kallen N."/>
            <person name="Kersten P."/>
            <person name="Kohler A."/>
            <person name="Kuees U."/>
            <person name="Kumar T.K.A."/>
            <person name="Kuo A."/>
            <person name="LaButti K."/>
            <person name="Larrondo L.F."/>
            <person name="Lindquist E."/>
            <person name="Ling A."/>
            <person name="Lombard V."/>
            <person name="Lucas S."/>
            <person name="Lundell T."/>
            <person name="Martin R."/>
            <person name="McLaughlin D.J."/>
            <person name="Morgenstern I."/>
            <person name="Morin E."/>
            <person name="Murat C."/>
            <person name="Nagy L.G."/>
            <person name="Nolan M."/>
            <person name="Ohm R.A."/>
            <person name="Patyshakuliyeva A."/>
            <person name="Rokas A."/>
            <person name="Ruiz-Duenas F.J."/>
            <person name="Sabat G."/>
            <person name="Salamov A."/>
            <person name="Samejima M."/>
            <person name="Schmutz J."/>
            <person name="Slot J.C."/>
            <person name="St John F."/>
            <person name="Stenlid J."/>
            <person name="Sun H."/>
            <person name="Sun S."/>
            <person name="Syed K."/>
            <person name="Tsang A."/>
            <person name="Wiebenga A."/>
            <person name="Young D."/>
            <person name="Pisabarro A."/>
            <person name="Eastwood D.C."/>
            <person name="Martin F."/>
            <person name="Cullen D."/>
            <person name="Grigoriev I.V."/>
            <person name="Hibbett D.S."/>
        </authorList>
    </citation>
    <scope>NUCLEOTIDE SEQUENCE</scope>
    <source>
        <strain evidence="3">FP-58527</strain>
    </source>
</reference>
<feature type="region of interest" description="Disordered" evidence="1">
    <location>
        <begin position="49"/>
        <end position="73"/>
    </location>
</feature>
<dbReference type="InParanoid" id="S8E9Z6"/>
<sequence>MSHLAGADMSRGIDRHEELCALDALYNLTAQGILFCWHVIGIHAAEKHTEDRAHNAHEPNAGRDRPRRGSRNR</sequence>
<organism evidence="2 3">
    <name type="scientific">Fomitopsis schrenkii</name>
    <name type="common">Brown rot fungus</name>
    <dbReference type="NCBI Taxonomy" id="2126942"/>
    <lineage>
        <taxon>Eukaryota</taxon>
        <taxon>Fungi</taxon>
        <taxon>Dikarya</taxon>
        <taxon>Basidiomycota</taxon>
        <taxon>Agaricomycotina</taxon>
        <taxon>Agaricomycetes</taxon>
        <taxon>Polyporales</taxon>
        <taxon>Fomitopsis</taxon>
    </lineage>
</organism>
<keyword evidence="3" id="KW-1185">Reference proteome</keyword>
<dbReference type="AlphaFoldDB" id="S8E9Z6"/>
<dbReference type="HOGENOM" id="CLU_2704831_0_0_1"/>
<name>S8E9Z6_FOMSC</name>
<feature type="compositionally biased region" description="Basic and acidic residues" evidence="1">
    <location>
        <begin position="49"/>
        <end position="64"/>
    </location>
</feature>
<evidence type="ECO:0000313" key="2">
    <source>
        <dbReference type="EMBL" id="EPT00119.1"/>
    </source>
</evidence>
<accession>S8E9Z6</accession>
<dbReference type="EMBL" id="KE504151">
    <property type="protein sequence ID" value="EPT00119.1"/>
    <property type="molecule type" value="Genomic_DNA"/>
</dbReference>
<proteinExistence type="predicted"/>
<protein>
    <submittedName>
        <fullName evidence="2">Uncharacterized protein</fullName>
    </submittedName>
</protein>
<dbReference type="Proteomes" id="UP000015241">
    <property type="component" value="Unassembled WGS sequence"/>
</dbReference>
<evidence type="ECO:0000256" key="1">
    <source>
        <dbReference type="SAM" id="MobiDB-lite"/>
    </source>
</evidence>